<dbReference type="InterPro" id="IPR000700">
    <property type="entry name" value="PAS-assoc_C"/>
</dbReference>
<protein>
    <submittedName>
        <fullName evidence="7">Putative signaling protein</fullName>
    </submittedName>
</protein>
<feature type="domain" description="GGDEF" evidence="6">
    <location>
        <begin position="518"/>
        <end position="658"/>
    </location>
</feature>
<dbReference type="Proteomes" id="UP000318542">
    <property type="component" value="Unassembled WGS sequence"/>
</dbReference>
<dbReference type="OrthoDB" id="9813903at2"/>
<dbReference type="PROSITE" id="PS50883">
    <property type="entry name" value="EAL"/>
    <property type="match status" value="1"/>
</dbReference>
<dbReference type="SMART" id="SM00086">
    <property type="entry name" value="PAC"/>
    <property type="match status" value="1"/>
</dbReference>
<dbReference type="Pfam" id="PF00563">
    <property type="entry name" value="EAL"/>
    <property type="match status" value="1"/>
</dbReference>
<dbReference type="CDD" id="cd18773">
    <property type="entry name" value="PDC1_HK_sensor"/>
    <property type="match status" value="1"/>
</dbReference>
<feature type="domain" description="PAC" evidence="3">
    <location>
        <begin position="434"/>
        <end position="486"/>
    </location>
</feature>
<keyword evidence="8" id="KW-1185">Reference proteome</keyword>
<evidence type="ECO:0000259" key="2">
    <source>
        <dbReference type="PROSITE" id="PS50112"/>
    </source>
</evidence>
<organism evidence="7 8">
    <name type="scientific">Tepidimonas thermarum</name>
    <dbReference type="NCBI Taxonomy" id="335431"/>
    <lineage>
        <taxon>Bacteria</taxon>
        <taxon>Pseudomonadati</taxon>
        <taxon>Pseudomonadota</taxon>
        <taxon>Betaproteobacteria</taxon>
        <taxon>Burkholderiales</taxon>
        <taxon>Tepidimonas</taxon>
    </lineage>
</organism>
<evidence type="ECO:0000256" key="1">
    <source>
        <dbReference type="SAM" id="Phobius"/>
    </source>
</evidence>
<dbReference type="Gene3D" id="3.30.450.20">
    <property type="entry name" value="PAS domain"/>
    <property type="match status" value="2"/>
</dbReference>
<dbReference type="GO" id="GO:0016020">
    <property type="term" value="C:membrane"/>
    <property type="evidence" value="ECO:0007669"/>
    <property type="project" value="InterPro"/>
</dbReference>
<feature type="domain" description="PAS" evidence="2">
    <location>
        <begin position="361"/>
        <end position="407"/>
    </location>
</feature>
<dbReference type="InterPro" id="IPR000014">
    <property type="entry name" value="PAS"/>
</dbReference>
<dbReference type="SUPFAM" id="SSF141868">
    <property type="entry name" value="EAL domain-like"/>
    <property type="match status" value="1"/>
</dbReference>
<dbReference type="SMART" id="SM00267">
    <property type="entry name" value="GGDEF"/>
    <property type="match status" value="1"/>
</dbReference>
<feature type="domain" description="HAMP" evidence="5">
    <location>
        <begin position="307"/>
        <end position="360"/>
    </location>
</feature>
<dbReference type="InterPro" id="IPR001633">
    <property type="entry name" value="EAL_dom"/>
</dbReference>
<proteinExistence type="predicted"/>
<dbReference type="NCBIfam" id="TIGR00254">
    <property type="entry name" value="GGDEF"/>
    <property type="match status" value="1"/>
</dbReference>
<feature type="transmembrane region" description="Helical" evidence="1">
    <location>
        <begin position="6"/>
        <end position="27"/>
    </location>
</feature>
<reference evidence="7 8" key="1">
    <citation type="submission" date="2019-07" db="EMBL/GenBank/DDBJ databases">
        <title>Tepidimonas thermarum AA-1 draft genome.</title>
        <authorList>
            <person name="Da Costa M.S."/>
            <person name="Froufe H.J.C."/>
            <person name="Egas C."/>
            <person name="Albuquerque L."/>
        </authorList>
    </citation>
    <scope>NUCLEOTIDE SEQUENCE [LARGE SCALE GENOMIC DNA]</scope>
    <source>
        <strain evidence="7 8">AA-1</strain>
    </source>
</reference>
<dbReference type="Gene3D" id="3.30.70.270">
    <property type="match status" value="1"/>
</dbReference>
<accession>A0A554X7N1</accession>
<dbReference type="NCBIfam" id="TIGR00229">
    <property type="entry name" value="sensory_box"/>
    <property type="match status" value="1"/>
</dbReference>
<dbReference type="InterPro" id="IPR001610">
    <property type="entry name" value="PAC"/>
</dbReference>
<dbReference type="EMBL" id="VJOL01000003">
    <property type="protein sequence ID" value="TSE31839.1"/>
    <property type="molecule type" value="Genomic_DNA"/>
</dbReference>
<dbReference type="Pfam" id="PF00989">
    <property type="entry name" value="PAS"/>
    <property type="match status" value="1"/>
</dbReference>
<dbReference type="InterPro" id="IPR035919">
    <property type="entry name" value="EAL_sf"/>
</dbReference>
<keyword evidence="1" id="KW-0812">Transmembrane</keyword>
<dbReference type="InterPro" id="IPR029787">
    <property type="entry name" value="Nucleotide_cyclase"/>
</dbReference>
<dbReference type="CDD" id="cd01948">
    <property type="entry name" value="EAL"/>
    <property type="match status" value="1"/>
</dbReference>
<dbReference type="GO" id="GO:0007165">
    <property type="term" value="P:signal transduction"/>
    <property type="evidence" value="ECO:0007669"/>
    <property type="project" value="InterPro"/>
</dbReference>
<dbReference type="SUPFAM" id="SSF55785">
    <property type="entry name" value="PYP-like sensor domain (PAS domain)"/>
    <property type="match status" value="1"/>
</dbReference>
<dbReference type="CDD" id="cd00130">
    <property type="entry name" value="PAS"/>
    <property type="match status" value="1"/>
</dbReference>
<dbReference type="GO" id="GO:0006355">
    <property type="term" value="P:regulation of DNA-templated transcription"/>
    <property type="evidence" value="ECO:0007669"/>
    <property type="project" value="InterPro"/>
</dbReference>
<evidence type="ECO:0000313" key="8">
    <source>
        <dbReference type="Proteomes" id="UP000318542"/>
    </source>
</evidence>
<name>A0A554X7N1_9BURK</name>
<gene>
    <name evidence="7" type="ORF">Tther_00350</name>
</gene>
<feature type="transmembrane region" description="Helical" evidence="1">
    <location>
        <begin position="287"/>
        <end position="305"/>
    </location>
</feature>
<dbReference type="PANTHER" id="PTHR44757:SF2">
    <property type="entry name" value="BIOFILM ARCHITECTURE MAINTENANCE PROTEIN MBAA"/>
    <property type="match status" value="1"/>
</dbReference>
<dbReference type="Gene3D" id="3.20.20.450">
    <property type="entry name" value="EAL domain"/>
    <property type="match status" value="1"/>
</dbReference>
<dbReference type="PROSITE" id="PS50885">
    <property type="entry name" value="HAMP"/>
    <property type="match status" value="1"/>
</dbReference>
<dbReference type="SMART" id="SM00091">
    <property type="entry name" value="PAS"/>
    <property type="match status" value="1"/>
</dbReference>
<dbReference type="AlphaFoldDB" id="A0A554X7N1"/>
<dbReference type="InterPro" id="IPR013767">
    <property type="entry name" value="PAS_fold"/>
</dbReference>
<dbReference type="PROSITE" id="PS50887">
    <property type="entry name" value="GGDEF"/>
    <property type="match status" value="1"/>
</dbReference>
<evidence type="ECO:0000259" key="4">
    <source>
        <dbReference type="PROSITE" id="PS50883"/>
    </source>
</evidence>
<dbReference type="PROSITE" id="PS50112">
    <property type="entry name" value="PAS"/>
    <property type="match status" value="1"/>
</dbReference>
<dbReference type="Pfam" id="PF00990">
    <property type="entry name" value="GGDEF"/>
    <property type="match status" value="1"/>
</dbReference>
<dbReference type="InterPro" id="IPR052155">
    <property type="entry name" value="Biofilm_reg_signaling"/>
</dbReference>
<evidence type="ECO:0000259" key="3">
    <source>
        <dbReference type="PROSITE" id="PS50113"/>
    </source>
</evidence>
<dbReference type="SUPFAM" id="SSF55073">
    <property type="entry name" value="Nucleotide cyclase"/>
    <property type="match status" value="1"/>
</dbReference>
<dbReference type="PANTHER" id="PTHR44757">
    <property type="entry name" value="DIGUANYLATE CYCLASE DGCP"/>
    <property type="match status" value="1"/>
</dbReference>
<sequence length="931" mass="103028">MVLNSLSVRLWLLVLATVLPMLAMSVLDHRRAHQAARQALRDEIRAVYLAVQTREAQALDEVRTALRLMARANDLQERDPLACSGLAARLLLTFDRFNNLGAVLPDGMVFCSGRPLPPGSPSVSVVDRQWYVEALAANDLTRAEVVIGRISGQPGLVFGYPVRRPDGQLHVLLFAALQREWFAAMQDTLRLPEGWRVTVVDAQGVPLTDAAPARERQPLPLWSRLQPLAGRAPDESEDAFHELRDAQGRRLVGLLPLRFAHQPLYVVLEAPLERTLSAIDDTLLRRLALLAVLVVGVVALARLQVHRLVERWLARLQTAVADVAAGRRDVVLTPRSPLVEFAAVETGLERMVQALGRSESELRLLQTAIEQSPQSVVITDAAANIVYVNRAFERISGYPAHELLGRNPRLLNRGRTPRSTYTEMWATLTSGQCWSGVFHNTRRDGTPYDEEVTIAPVRDANGTVTHYVGIKVDVTERLKAQQRVHELSYYDQLTGLPNRALLLDRLRQSVLSLRRHGGSGALLLVDIDRFKHINDVLGHDAGDAVLREMAQRLQQAVRHEDTVARLGDDAFAVVLSDLSDHPALAAAHAERLAHKLQAEMLRPFAPPGAPQPYYATVSIGLTVFSGAEVTPESLLKQAEVALFRVKEEGRNGLRFYHDSMQEAVRERVAIEQGLREALVHERFRLHLQPQADATGRIVGAEVLLRWLRDDGQLVAPGVFIDIAEETGLIVPIGRWVLRQACELLARWDSMPRAGTPQSPLALSVNVSSRQFRQPDFVDDVLAIVRASGADPRRLVLEVTESVFLGDLDDSARRLQALRAHGIQISLDDFGTGYSSLSYLRSLQVDEVKIDQSFVRSMLHDRGSDAIVRAVIALSNTLGLRTVAEGVETPQQRDYLLEQGCRVLQGYLIGRPTPCEQWASALPPPASGAEPG</sequence>
<keyword evidence="1" id="KW-1133">Transmembrane helix</keyword>
<dbReference type="InterPro" id="IPR043128">
    <property type="entry name" value="Rev_trsase/Diguanyl_cyclase"/>
</dbReference>
<dbReference type="InterPro" id="IPR000160">
    <property type="entry name" value="GGDEF_dom"/>
</dbReference>
<dbReference type="InterPro" id="IPR003660">
    <property type="entry name" value="HAMP_dom"/>
</dbReference>
<keyword evidence="1" id="KW-0472">Membrane</keyword>
<dbReference type="SMART" id="SM00052">
    <property type="entry name" value="EAL"/>
    <property type="match status" value="1"/>
</dbReference>
<feature type="domain" description="EAL" evidence="4">
    <location>
        <begin position="667"/>
        <end position="925"/>
    </location>
</feature>
<comment type="caution">
    <text evidence="7">The sequence shown here is derived from an EMBL/GenBank/DDBJ whole genome shotgun (WGS) entry which is preliminary data.</text>
</comment>
<dbReference type="InterPro" id="IPR035965">
    <property type="entry name" value="PAS-like_dom_sf"/>
</dbReference>
<evidence type="ECO:0000259" key="5">
    <source>
        <dbReference type="PROSITE" id="PS50885"/>
    </source>
</evidence>
<dbReference type="PROSITE" id="PS50113">
    <property type="entry name" value="PAC"/>
    <property type="match status" value="1"/>
</dbReference>
<dbReference type="CDD" id="cd01949">
    <property type="entry name" value="GGDEF"/>
    <property type="match status" value="1"/>
</dbReference>
<dbReference type="RefSeq" id="WP_143900255.1">
    <property type="nucleotide sequence ID" value="NZ_VJOL01000003.1"/>
</dbReference>
<evidence type="ECO:0000313" key="7">
    <source>
        <dbReference type="EMBL" id="TSE31839.1"/>
    </source>
</evidence>
<evidence type="ECO:0000259" key="6">
    <source>
        <dbReference type="PROSITE" id="PS50887"/>
    </source>
</evidence>